<feature type="domain" description="4Fe-4S ferredoxin-type" evidence="10">
    <location>
        <begin position="89"/>
        <end position="119"/>
    </location>
</feature>
<protein>
    <recommendedName>
        <fullName evidence="9">Choline trimethylamine-lyase activating enzyme</fullName>
        <ecNumber evidence="9">1.97.1.-</ecNumber>
    </recommendedName>
    <alternativeName>
        <fullName evidence="9">Choline utilization protein D</fullName>
    </alternativeName>
    <alternativeName>
        <fullName evidence="9">GRE activase CutD</fullName>
    </alternativeName>
    <alternativeName>
        <fullName evidence="9">Glycyl-radical enzyme activating enzyme CutD</fullName>
        <shortName evidence="9">GRE activating enzyme CutD</shortName>
    </alternativeName>
</protein>
<keyword evidence="3 9" id="KW-0949">S-adenosyl-L-methionine</keyword>
<dbReference type="InterPro" id="IPR012839">
    <property type="entry name" value="Organic_radical_activase"/>
</dbReference>
<dbReference type="InterPro" id="IPR034457">
    <property type="entry name" value="Organic_radical-activating"/>
</dbReference>
<evidence type="ECO:0000256" key="1">
    <source>
        <dbReference type="ARBA" id="ARBA00009777"/>
    </source>
</evidence>
<dbReference type="InterPro" id="IPR030905">
    <property type="entry name" value="CutC_activ_rSAM"/>
</dbReference>
<comment type="function">
    <text evidence="9">Catalyzes activation of the choline trimethylamine-lyase CutC under anaerobic conditions by generation of an organic free radical on a glycine residue, via an homolytic cleavage of S-adenosyl-L-methionine (SAM).</text>
</comment>
<dbReference type="Proteomes" id="UP000001986">
    <property type="component" value="Chromosome"/>
</dbReference>
<evidence type="ECO:0000256" key="8">
    <source>
        <dbReference type="ARBA" id="ARBA00047365"/>
    </source>
</evidence>
<dbReference type="NCBIfam" id="TIGR02494">
    <property type="entry name" value="PFLE_PFLC"/>
    <property type="match status" value="1"/>
</dbReference>
<dbReference type="Gene3D" id="3.30.70.20">
    <property type="match status" value="1"/>
</dbReference>
<name>A5I3N8_CLOBH</name>
<keyword evidence="2 9" id="KW-0004">4Fe-4S</keyword>
<gene>
    <name evidence="9" type="primary">cutD</name>
    <name evidence="12" type="ordered locus">CBO2117</name>
</gene>
<dbReference type="PROSITE" id="PS00198">
    <property type="entry name" value="4FE4S_FER_1"/>
    <property type="match status" value="1"/>
</dbReference>
<reference evidence="12 13" key="1">
    <citation type="journal article" date="2007" name="Genome Res.">
        <title>Genome sequence of a proteolytic (Group I) Clostridium botulinum strain Hall A and comparative analysis of the clostridial genomes.</title>
        <authorList>
            <person name="Sebaihia M."/>
            <person name="Peck M.W."/>
            <person name="Minton N.P."/>
            <person name="Thomson N.R."/>
            <person name="Holden M.T.G."/>
            <person name="Mitchell W.J."/>
            <person name="Carter A.T."/>
            <person name="Bentley S.D."/>
            <person name="Mason D.R."/>
            <person name="Crossman L."/>
            <person name="Paul C.J."/>
            <person name="Ivens A."/>
            <person name="Wells-Bennik M.H.J."/>
            <person name="Davis I.J."/>
            <person name="Cerdeno-Tarraga A.M."/>
            <person name="Churcher C."/>
            <person name="Quail M.A."/>
            <person name="Chillingworth T."/>
            <person name="Feltwell T."/>
            <person name="Fraser A."/>
            <person name="Goodhead I."/>
            <person name="Hance Z."/>
            <person name="Jagels K."/>
            <person name="Larke N."/>
            <person name="Maddison M."/>
            <person name="Moule S."/>
            <person name="Mungall K."/>
            <person name="Norbertczak H."/>
            <person name="Rabbinowitsch E."/>
            <person name="Sanders M."/>
            <person name="Simmonds M."/>
            <person name="White B."/>
            <person name="Whithead S."/>
            <person name="Parkhill J."/>
        </authorList>
    </citation>
    <scope>NUCLEOTIDE SEQUENCE [LARGE SCALE GENOMIC DNA]</scope>
    <source>
        <strain evidence="13">Hall / ATCC 3502 / NCTC 13319 / Type A [Sanger]</strain>
    </source>
</reference>
<dbReference type="InterPro" id="IPR040074">
    <property type="entry name" value="BssD/PflA/YjjW"/>
</dbReference>
<keyword evidence="4 9" id="KW-0479">Metal-binding</keyword>
<dbReference type="Gene3D" id="3.80.30.10">
    <property type="entry name" value="pyruvate-formate lyase- activating enzyme"/>
    <property type="match status" value="1"/>
</dbReference>
<dbReference type="InterPro" id="IPR058240">
    <property type="entry name" value="rSAM_sf"/>
</dbReference>
<dbReference type="InterPro" id="IPR001989">
    <property type="entry name" value="Radical_activat_CS"/>
</dbReference>
<keyword evidence="9" id="KW-0677">Repeat</keyword>
<dbReference type="Pfam" id="PF04055">
    <property type="entry name" value="Radical_SAM"/>
    <property type="match status" value="1"/>
</dbReference>
<dbReference type="NCBIfam" id="TIGR04395">
    <property type="entry name" value="cutC_activ_rSAM"/>
    <property type="match status" value="1"/>
</dbReference>
<feature type="binding site" evidence="9">
    <location>
        <begin position="198"/>
        <end position="200"/>
    </location>
    <ligand>
        <name>S-adenosyl-L-methionine</name>
        <dbReference type="ChEBI" id="CHEBI:59789"/>
    </ligand>
</feature>
<dbReference type="PATRIC" id="fig|413999.7.peg.2084"/>
<evidence type="ECO:0000256" key="6">
    <source>
        <dbReference type="ARBA" id="ARBA00023004"/>
    </source>
</evidence>
<dbReference type="PROSITE" id="PS01087">
    <property type="entry name" value="RADICAL_ACTIVATING"/>
    <property type="match status" value="1"/>
</dbReference>
<dbReference type="PROSITE" id="PS51918">
    <property type="entry name" value="RADICAL_SAM"/>
    <property type="match status" value="1"/>
</dbReference>
<feature type="binding site" evidence="9">
    <location>
        <position position="73"/>
    </location>
    <ligand>
        <name>[4Fe-4S] cluster</name>
        <dbReference type="ChEBI" id="CHEBI:49883"/>
        <label>2</label>
    </ligand>
</feature>
<feature type="binding site" evidence="9">
    <location>
        <position position="149"/>
    </location>
    <ligand>
        <name>S-adenosyl-L-methionine</name>
        <dbReference type="ChEBI" id="CHEBI:59789"/>
    </ligand>
</feature>
<comment type="pathway">
    <text evidence="9">Amine and polyamine metabolism; choline degradation.</text>
</comment>
<dbReference type="GO" id="GO:0016491">
    <property type="term" value="F:oxidoreductase activity"/>
    <property type="evidence" value="ECO:0007669"/>
    <property type="project" value="UniProtKB-UniRule"/>
</dbReference>
<dbReference type="PANTHER" id="PTHR30352">
    <property type="entry name" value="PYRUVATE FORMATE-LYASE-ACTIVATING ENZYME"/>
    <property type="match status" value="1"/>
</dbReference>
<dbReference type="PIRSF" id="PIRSF000371">
    <property type="entry name" value="PFL_act_enz"/>
    <property type="match status" value="1"/>
</dbReference>
<proteinExistence type="inferred from homology"/>
<feature type="binding site" evidence="9">
    <location>
        <position position="274"/>
    </location>
    <ligand>
        <name>S-adenosyl-L-methionine</name>
        <dbReference type="ChEBI" id="CHEBI:59789"/>
    </ligand>
</feature>
<dbReference type="SFLD" id="SFLDG01118">
    <property type="entry name" value="activating_enzymes__group_2"/>
    <property type="match status" value="1"/>
</dbReference>
<feature type="binding site" evidence="9">
    <location>
        <position position="45"/>
    </location>
    <ligand>
        <name>[4Fe-4S] cluster</name>
        <dbReference type="ChEBI" id="CHEBI:49883"/>
        <label>1</label>
        <note>4Fe-4S-S-AdoMet</note>
    </ligand>
</feature>
<keyword evidence="7 9" id="KW-0411">Iron-sulfur</keyword>
<sequence length="320" mass="36335">MSNMSNGNLGIIERKARIFNIQKYNMYDGDGIRTLVFFQGCPLRCKWCANPEGLEKKYRVMLKSNLCVNCGACVSACPVGIHTISNKTLKHEVNRDIDCIGCGKCKEACLKSAISIVGEEKTISELLKIVEEDRTFYEMSGGGVTLGGGEVLMQPEAATSLLMACKQEGINTAIETCGYTNLETILKVAEFVDLFLFDIKNINSDRHHELTGVRNERILENLQELLKKKYNVKIRMPLLKGINDSQDEIEKTMEFLLPYKDYKNFKGIDLLPYHKMGVNKYNQLGMEYPIKDDPSLKSEDLDRIEGWIKKYDLPVKVIRH</sequence>
<dbReference type="SFLD" id="SFLDG01066">
    <property type="entry name" value="organic_radical-activating_enz"/>
    <property type="match status" value="1"/>
</dbReference>
<evidence type="ECO:0000256" key="5">
    <source>
        <dbReference type="ARBA" id="ARBA00023002"/>
    </source>
</evidence>
<dbReference type="AlphaFoldDB" id="A5I3N8"/>
<evidence type="ECO:0000256" key="9">
    <source>
        <dbReference type="HAMAP-Rule" id="MF_02059"/>
    </source>
</evidence>
<dbReference type="InterPro" id="IPR017900">
    <property type="entry name" value="4Fe4S_Fe_S_CS"/>
</dbReference>
<evidence type="ECO:0000313" key="13">
    <source>
        <dbReference type="Proteomes" id="UP000001986"/>
    </source>
</evidence>
<dbReference type="GO" id="GO:0046872">
    <property type="term" value="F:metal ion binding"/>
    <property type="evidence" value="ECO:0007669"/>
    <property type="project" value="UniProtKB-KW"/>
</dbReference>
<dbReference type="SFLD" id="SFLDS00029">
    <property type="entry name" value="Radical_SAM"/>
    <property type="match status" value="1"/>
</dbReference>
<accession>A5I3N8</accession>
<comment type="cofactor">
    <cofactor evidence="9">
        <name>[4Fe-4S] cluster</name>
        <dbReference type="ChEBI" id="CHEBI:49883"/>
    </cofactor>
    <text evidence="9">Binds 2 [4Fe-4S] clusters. One cluster is coordinated with 3 cysteines and an exchangeable S-adenosyl-L-methionine.</text>
</comment>
<evidence type="ECO:0000313" key="12">
    <source>
        <dbReference type="EMBL" id="CAL83657.1"/>
    </source>
</evidence>
<keyword evidence="13" id="KW-1185">Reference proteome</keyword>
<evidence type="ECO:0000256" key="4">
    <source>
        <dbReference type="ARBA" id="ARBA00022723"/>
    </source>
</evidence>
<organism evidence="12 13">
    <name type="scientific">Clostridium botulinum (strain Hall / ATCC 3502 / NCTC 13319 / Type A)</name>
    <dbReference type="NCBI Taxonomy" id="441771"/>
    <lineage>
        <taxon>Bacteria</taxon>
        <taxon>Bacillati</taxon>
        <taxon>Bacillota</taxon>
        <taxon>Clostridia</taxon>
        <taxon>Eubacteriales</taxon>
        <taxon>Clostridiaceae</taxon>
        <taxon>Clostridium</taxon>
    </lineage>
</organism>
<feature type="binding site" evidence="9">
    <location>
        <position position="67"/>
    </location>
    <ligand>
        <name>[4Fe-4S] cluster</name>
        <dbReference type="ChEBI" id="CHEBI:49883"/>
        <label>2</label>
    </ligand>
</feature>
<dbReference type="HAMAP" id="MF_02059">
    <property type="entry name" value="Activ_enz_CutD"/>
    <property type="match status" value="1"/>
</dbReference>
<dbReference type="GO" id="GO:0042426">
    <property type="term" value="P:choline catabolic process"/>
    <property type="evidence" value="ECO:0007669"/>
    <property type="project" value="UniProtKB-UniRule"/>
</dbReference>
<keyword evidence="5 9" id="KW-0560">Oxidoreductase</keyword>
<dbReference type="PROSITE" id="PS51379">
    <property type="entry name" value="4FE4S_FER_2"/>
    <property type="match status" value="2"/>
</dbReference>
<dbReference type="SUPFAM" id="SSF102114">
    <property type="entry name" value="Radical SAM enzymes"/>
    <property type="match status" value="1"/>
</dbReference>
<dbReference type="GO" id="GO:0051539">
    <property type="term" value="F:4 iron, 4 sulfur cluster binding"/>
    <property type="evidence" value="ECO:0007669"/>
    <property type="project" value="UniProtKB-UniRule"/>
</dbReference>
<dbReference type="PANTHER" id="PTHR30352:SF4">
    <property type="entry name" value="PYRUVATE FORMATE-LYASE 2-ACTIVATING ENZYME"/>
    <property type="match status" value="1"/>
</dbReference>
<dbReference type="SUPFAM" id="SSF54862">
    <property type="entry name" value="4Fe-4S ferredoxins"/>
    <property type="match status" value="1"/>
</dbReference>
<keyword evidence="12" id="KW-0670">Pyruvate</keyword>
<dbReference type="KEGG" id="cbo:CBO2117"/>
<comment type="similarity">
    <text evidence="1 9">Belongs to the organic radical-activating enzymes family.</text>
</comment>
<dbReference type="UniPathway" id="UPA01069"/>
<dbReference type="EMBL" id="AM412317">
    <property type="protein sequence ID" value="CAL83657.1"/>
    <property type="molecule type" value="Genomic_DNA"/>
</dbReference>
<keyword evidence="6 9" id="KW-0408">Iron</keyword>
<dbReference type="InterPro" id="IPR017896">
    <property type="entry name" value="4Fe4S_Fe-S-bd"/>
</dbReference>
<feature type="binding site" evidence="9">
    <location>
        <position position="70"/>
    </location>
    <ligand>
        <name>[4Fe-4S] cluster</name>
        <dbReference type="ChEBI" id="CHEBI:49883"/>
        <label>2</label>
    </ligand>
</feature>
<feature type="binding site" evidence="9">
    <location>
        <position position="41"/>
    </location>
    <ligand>
        <name>[4Fe-4S] cluster</name>
        <dbReference type="ChEBI" id="CHEBI:49883"/>
        <label>1</label>
        <note>4Fe-4S-S-AdoMet</note>
    </ligand>
</feature>
<feature type="domain" description="4Fe-4S ferredoxin-type" evidence="10">
    <location>
        <begin position="58"/>
        <end position="87"/>
    </location>
</feature>
<dbReference type="Pfam" id="PF13187">
    <property type="entry name" value="Fer4_9"/>
    <property type="match status" value="1"/>
</dbReference>
<comment type="catalytic activity">
    <reaction evidence="8 9">
        <text>glycyl-[protein] + reduced [flavodoxin] + S-adenosyl-L-methionine = glycin-2-yl radical-[protein] + semiquinone [flavodoxin] + 5'-deoxyadenosine + L-methionine + H(+)</text>
        <dbReference type="Rhea" id="RHEA:61976"/>
        <dbReference type="Rhea" id="RHEA-COMP:10622"/>
        <dbReference type="Rhea" id="RHEA-COMP:14480"/>
        <dbReference type="Rhea" id="RHEA-COMP:15993"/>
        <dbReference type="Rhea" id="RHEA-COMP:15994"/>
        <dbReference type="ChEBI" id="CHEBI:15378"/>
        <dbReference type="ChEBI" id="CHEBI:17319"/>
        <dbReference type="ChEBI" id="CHEBI:29947"/>
        <dbReference type="ChEBI" id="CHEBI:32722"/>
        <dbReference type="ChEBI" id="CHEBI:57618"/>
        <dbReference type="ChEBI" id="CHEBI:57844"/>
        <dbReference type="ChEBI" id="CHEBI:59789"/>
        <dbReference type="ChEBI" id="CHEBI:140311"/>
    </reaction>
</comment>
<evidence type="ECO:0000256" key="7">
    <source>
        <dbReference type="ARBA" id="ARBA00023014"/>
    </source>
</evidence>
<feature type="domain" description="Radical SAM core" evidence="11">
    <location>
        <begin position="27"/>
        <end position="314"/>
    </location>
</feature>
<evidence type="ECO:0000256" key="2">
    <source>
        <dbReference type="ARBA" id="ARBA00022485"/>
    </source>
</evidence>
<evidence type="ECO:0000259" key="11">
    <source>
        <dbReference type="PROSITE" id="PS51918"/>
    </source>
</evidence>
<dbReference type="InterPro" id="IPR007197">
    <property type="entry name" value="rSAM"/>
</dbReference>
<dbReference type="EC" id="1.97.1.-" evidence="9"/>
<dbReference type="Pfam" id="PF13353">
    <property type="entry name" value="Fer4_12"/>
    <property type="match status" value="1"/>
</dbReference>
<evidence type="ECO:0000256" key="3">
    <source>
        <dbReference type="ARBA" id="ARBA00022691"/>
    </source>
</evidence>
<feature type="binding site" evidence="9">
    <location>
        <position position="109"/>
    </location>
    <ligand>
        <name>[4Fe-4S] cluster</name>
        <dbReference type="ChEBI" id="CHEBI:49883"/>
        <label>2</label>
    </ligand>
</feature>
<feature type="binding site" evidence="9">
    <location>
        <position position="48"/>
    </location>
    <ligand>
        <name>[4Fe-4S] cluster</name>
        <dbReference type="ChEBI" id="CHEBI:49883"/>
        <label>1</label>
        <note>4Fe-4S-S-AdoMet</note>
    </ligand>
</feature>
<evidence type="ECO:0000259" key="10">
    <source>
        <dbReference type="PROSITE" id="PS51379"/>
    </source>
</evidence>
<dbReference type="HOGENOM" id="CLU_058969_0_0_9"/>
<feature type="binding site" evidence="9">
    <location>
        <begin position="47"/>
        <end position="49"/>
    </location>
    <ligand>
        <name>S-adenosyl-L-methionine</name>
        <dbReference type="ChEBI" id="CHEBI:59789"/>
    </ligand>
</feature>